<dbReference type="InterPro" id="IPR002078">
    <property type="entry name" value="Sigma_54_int"/>
</dbReference>
<dbReference type="EMBL" id="MNYI01000070">
    <property type="protein sequence ID" value="OIP41775.1"/>
    <property type="molecule type" value="Genomic_DNA"/>
</dbReference>
<keyword evidence="2" id="KW-0547">Nucleotide-binding</keyword>
<dbReference type="InterPro" id="IPR025662">
    <property type="entry name" value="Sigma_54_int_dom_ATP-bd_1"/>
</dbReference>
<dbReference type="GO" id="GO:0000160">
    <property type="term" value="P:phosphorelay signal transduction system"/>
    <property type="evidence" value="ECO:0007669"/>
    <property type="project" value="InterPro"/>
</dbReference>
<evidence type="ECO:0000256" key="2">
    <source>
        <dbReference type="ARBA" id="ARBA00022741"/>
    </source>
</evidence>
<evidence type="ECO:0000259" key="8">
    <source>
        <dbReference type="PROSITE" id="PS50110"/>
    </source>
</evidence>
<dbReference type="InterPro" id="IPR003593">
    <property type="entry name" value="AAA+_ATPase"/>
</dbReference>
<gene>
    <name evidence="9" type="ORF">AUJ95_02775</name>
</gene>
<dbReference type="Proteomes" id="UP000183085">
    <property type="component" value="Unassembled WGS sequence"/>
</dbReference>
<dbReference type="CDD" id="cd00009">
    <property type="entry name" value="AAA"/>
    <property type="match status" value="1"/>
</dbReference>
<evidence type="ECO:0008006" key="11">
    <source>
        <dbReference type="Google" id="ProtNLM"/>
    </source>
</evidence>
<dbReference type="SUPFAM" id="SSF46689">
    <property type="entry name" value="Homeodomain-like"/>
    <property type="match status" value="1"/>
</dbReference>
<evidence type="ECO:0000313" key="10">
    <source>
        <dbReference type="Proteomes" id="UP000183085"/>
    </source>
</evidence>
<evidence type="ECO:0000256" key="1">
    <source>
        <dbReference type="ARBA" id="ARBA00022553"/>
    </source>
</evidence>
<dbReference type="AlphaFoldDB" id="A0A1J5ECM6"/>
<reference evidence="9 10" key="1">
    <citation type="journal article" date="2016" name="Environ. Microbiol.">
        <title>Genomic resolution of a cold subsurface aquifer community provides metabolic insights for novel microbes adapted to high CO concentrations.</title>
        <authorList>
            <person name="Probst A.J."/>
            <person name="Castelle C.J."/>
            <person name="Singh A."/>
            <person name="Brown C.T."/>
            <person name="Anantharaman K."/>
            <person name="Sharon I."/>
            <person name="Hug L.A."/>
            <person name="Burstein D."/>
            <person name="Emerson J.B."/>
            <person name="Thomas B.C."/>
            <person name="Banfield J.F."/>
        </authorList>
    </citation>
    <scope>NUCLEOTIDE SEQUENCE [LARGE SCALE GENOMIC DNA]</scope>
    <source>
        <strain evidence="9">CG2_30_40_21</strain>
    </source>
</reference>
<dbReference type="InterPro" id="IPR027417">
    <property type="entry name" value="P-loop_NTPase"/>
</dbReference>
<dbReference type="GO" id="GO:0005524">
    <property type="term" value="F:ATP binding"/>
    <property type="evidence" value="ECO:0007669"/>
    <property type="project" value="UniProtKB-KW"/>
</dbReference>
<keyword evidence="3" id="KW-0067">ATP-binding</keyword>
<accession>A0A1J5ECM6</accession>
<dbReference type="Gene3D" id="3.40.50.2300">
    <property type="match status" value="1"/>
</dbReference>
<dbReference type="FunFam" id="3.40.50.300:FF:000006">
    <property type="entry name" value="DNA-binding transcriptional regulator NtrC"/>
    <property type="match status" value="1"/>
</dbReference>
<evidence type="ECO:0000259" key="7">
    <source>
        <dbReference type="PROSITE" id="PS50045"/>
    </source>
</evidence>
<dbReference type="InterPro" id="IPR011006">
    <property type="entry name" value="CheY-like_superfamily"/>
</dbReference>
<keyword evidence="4" id="KW-0805">Transcription regulation</keyword>
<evidence type="ECO:0000313" key="9">
    <source>
        <dbReference type="EMBL" id="OIP41775.1"/>
    </source>
</evidence>
<dbReference type="Gene3D" id="3.40.50.300">
    <property type="entry name" value="P-loop containing nucleotide triphosphate hydrolases"/>
    <property type="match status" value="1"/>
</dbReference>
<dbReference type="SMART" id="SM00448">
    <property type="entry name" value="REC"/>
    <property type="match status" value="1"/>
</dbReference>
<feature type="domain" description="Response regulatory" evidence="8">
    <location>
        <begin position="2"/>
        <end position="116"/>
    </location>
</feature>
<dbReference type="PANTHER" id="PTHR32071">
    <property type="entry name" value="TRANSCRIPTIONAL REGULATORY PROTEIN"/>
    <property type="match status" value="1"/>
</dbReference>
<dbReference type="PROSITE" id="PS00675">
    <property type="entry name" value="SIGMA54_INTERACT_1"/>
    <property type="match status" value="1"/>
</dbReference>
<dbReference type="GO" id="GO:0006355">
    <property type="term" value="P:regulation of DNA-templated transcription"/>
    <property type="evidence" value="ECO:0007669"/>
    <property type="project" value="InterPro"/>
</dbReference>
<dbReference type="Pfam" id="PF02954">
    <property type="entry name" value="HTH_8"/>
    <property type="match status" value="1"/>
</dbReference>
<evidence type="ECO:0000256" key="4">
    <source>
        <dbReference type="ARBA" id="ARBA00023015"/>
    </source>
</evidence>
<evidence type="ECO:0000256" key="6">
    <source>
        <dbReference type="PROSITE-ProRule" id="PRU00169"/>
    </source>
</evidence>
<dbReference type="Gene3D" id="1.10.10.60">
    <property type="entry name" value="Homeodomain-like"/>
    <property type="match status" value="1"/>
</dbReference>
<dbReference type="SUPFAM" id="SSF52172">
    <property type="entry name" value="CheY-like"/>
    <property type="match status" value="1"/>
</dbReference>
<dbReference type="Pfam" id="PF00072">
    <property type="entry name" value="Response_reg"/>
    <property type="match status" value="1"/>
</dbReference>
<feature type="modified residue" description="4-aspartylphosphate" evidence="6">
    <location>
        <position position="51"/>
    </location>
</feature>
<dbReference type="GO" id="GO:0043565">
    <property type="term" value="F:sequence-specific DNA binding"/>
    <property type="evidence" value="ECO:0007669"/>
    <property type="project" value="InterPro"/>
</dbReference>
<dbReference type="InterPro" id="IPR002197">
    <property type="entry name" value="HTH_Fis"/>
</dbReference>
<dbReference type="Pfam" id="PF00158">
    <property type="entry name" value="Sigma54_activat"/>
    <property type="match status" value="1"/>
</dbReference>
<evidence type="ECO:0000256" key="3">
    <source>
        <dbReference type="ARBA" id="ARBA00022840"/>
    </source>
</evidence>
<sequence length="457" mass="52010">MKILIVDDEKRILMLLKQSLQDEGYEVETANDGFEAIERIKKHDFGLVITDLKMSGKDGISVLRETKVLSPRTEVIMITAFSSNETAVTAMKEGVYDYLIKPFDTNELKLLVKRVEEKQQLKRENTKLKEKIETPYDFGNIIGKSASMCKIFDQIKQVALTNTTVMILGESGTGKELISKAIHYNSPRRDKPFIAVHCAAITETLLESELFGHEKGAFTGAHVRKLGRFELAKGGSIFLDEIGEIAPSIQVKLLRVLQEREFFRVGGETVVKADVRVIAATNKDLEQAVKMGEFREDLFYRLNVFPITLPPLKERRDDIPELVRHFVRKFGQERKEINNDVMIYLMQYRWYGNLRELENVMERALIVAGNGPITLSCIPTHIMDERAIPISVNIPDEGVSLESIEHGYILKAIEKAKGNKSKAAKLLGITRRALYSRMERFDRGIISPEMEEEDEDE</sequence>
<dbReference type="FunFam" id="3.40.50.2300:FF:000018">
    <property type="entry name" value="DNA-binding transcriptional regulator NtrC"/>
    <property type="match status" value="1"/>
</dbReference>
<evidence type="ECO:0000256" key="5">
    <source>
        <dbReference type="ARBA" id="ARBA00023163"/>
    </source>
</evidence>
<dbReference type="SMART" id="SM00382">
    <property type="entry name" value="AAA"/>
    <property type="match status" value="1"/>
</dbReference>
<proteinExistence type="predicted"/>
<dbReference type="PROSITE" id="PS50045">
    <property type="entry name" value="SIGMA54_INTERACT_4"/>
    <property type="match status" value="1"/>
</dbReference>
<feature type="domain" description="Sigma-54 factor interaction" evidence="7">
    <location>
        <begin position="141"/>
        <end position="366"/>
    </location>
</feature>
<dbReference type="InterPro" id="IPR009057">
    <property type="entry name" value="Homeodomain-like_sf"/>
</dbReference>
<dbReference type="InterPro" id="IPR001789">
    <property type="entry name" value="Sig_transdc_resp-reg_receiver"/>
</dbReference>
<dbReference type="STRING" id="1817895.AUJ95_02775"/>
<protein>
    <recommendedName>
        <fullName evidence="11">Fis family transcriptional regulator</fullName>
    </recommendedName>
</protein>
<dbReference type="InterPro" id="IPR058031">
    <property type="entry name" value="AAA_lid_NorR"/>
</dbReference>
<dbReference type="Pfam" id="PF25601">
    <property type="entry name" value="AAA_lid_14"/>
    <property type="match status" value="1"/>
</dbReference>
<dbReference type="Gene3D" id="1.10.8.60">
    <property type="match status" value="1"/>
</dbReference>
<name>A0A1J5ECM6_9BACT</name>
<comment type="caution">
    <text evidence="9">The sequence shown here is derived from an EMBL/GenBank/DDBJ whole genome shotgun (WGS) entry which is preliminary data.</text>
</comment>
<keyword evidence="1 6" id="KW-0597">Phosphoprotein</keyword>
<keyword evidence="5" id="KW-0804">Transcription</keyword>
<organism evidence="9 10">
    <name type="scientific">Candidatus Desantisbacteria bacterium CG2_30_40_21</name>
    <dbReference type="NCBI Taxonomy" id="1817895"/>
    <lineage>
        <taxon>Bacteria</taxon>
        <taxon>Candidatus Desantisiibacteriota</taxon>
    </lineage>
</organism>
<dbReference type="PROSITE" id="PS50110">
    <property type="entry name" value="RESPONSE_REGULATORY"/>
    <property type="match status" value="1"/>
</dbReference>
<dbReference type="PRINTS" id="PR01590">
    <property type="entry name" value="HTHFIS"/>
</dbReference>
<dbReference type="SUPFAM" id="SSF52540">
    <property type="entry name" value="P-loop containing nucleoside triphosphate hydrolases"/>
    <property type="match status" value="1"/>
</dbReference>